<feature type="compositionally biased region" description="Polar residues" evidence="1">
    <location>
        <begin position="250"/>
        <end position="267"/>
    </location>
</feature>
<evidence type="ECO:0000313" key="2">
    <source>
        <dbReference type="EMBL" id="KAJ9604000.1"/>
    </source>
</evidence>
<dbReference type="AlphaFoldDB" id="A0AA38WZH9"/>
<name>A0AA38WZH9_9EURO</name>
<feature type="compositionally biased region" description="Low complexity" evidence="1">
    <location>
        <begin position="310"/>
        <end position="343"/>
    </location>
</feature>
<proteinExistence type="predicted"/>
<reference evidence="2" key="1">
    <citation type="submission" date="2022-10" db="EMBL/GenBank/DDBJ databases">
        <title>Culturing micro-colonial fungi from biological soil crusts in the Mojave desert and describing Neophaeococcomyces mojavensis, and introducing the new genera and species Taxawa tesnikishii.</title>
        <authorList>
            <person name="Kurbessoian T."/>
            <person name="Stajich J.E."/>
        </authorList>
    </citation>
    <scope>NUCLEOTIDE SEQUENCE</scope>
    <source>
        <strain evidence="2">TK_41</strain>
    </source>
</reference>
<dbReference type="EMBL" id="JAPDRK010000020">
    <property type="protein sequence ID" value="KAJ9604000.1"/>
    <property type="molecule type" value="Genomic_DNA"/>
</dbReference>
<protein>
    <submittedName>
        <fullName evidence="2">Uncharacterized protein</fullName>
    </submittedName>
</protein>
<feature type="region of interest" description="Disordered" evidence="1">
    <location>
        <begin position="197"/>
        <end position="225"/>
    </location>
</feature>
<comment type="caution">
    <text evidence="2">The sequence shown here is derived from an EMBL/GenBank/DDBJ whole genome shotgun (WGS) entry which is preliminary data.</text>
</comment>
<gene>
    <name evidence="2" type="ORF">H2200_011522</name>
</gene>
<feature type="region of interest" description="Disordered" evidence="1">
    <location>
        <begin position="249"/>
        <end position="364"/>
    </location>
</feature>
<feature type="compositionally biased region" description="Low complexity" evidence="1">
    <location>
        <begin position="282"/>
        <end position="300"/>
    </location>
</feature>
<evidence type="ECO:0000256" key="1">
    <source>
        <dbReference type="SAM" id="MobiDB-lite"/>
    </source>
</evidence>
<dbReference type="Proteomes" id="UP001172673">
    <property type="component" value="Unassembled WGS sequence"/>
</dbReference>
<accession>A0AA38WZH9</accession>
<feature type="compositionally biased region" description="Low complexity" evidence="1">
    <location>
        <begin position="205"/>
        <end position="225"/>
    </location>
</feature>
<keyword evidence="3" id="KW-1185">Reference proteome</keyword>
<organism evidence="2 3">
    <name type="scientific">Cladophialophora chaetospira</name>
    <dbReference type="NCBI Taxonomy" id="386627"/>
    <lineage>
        <taxon>Eukaryota</taxon>
        <taxon>Fungi</taxon>
        <taxon>Dikarya</taxon>
        <taxon>Ascomycota</taxon>
        <taxon>Pezizomycotina</taxon>
        <taxon>Eurotiomycetes</taxon>
        <taxon>Chaetothyriomycetidae</taxon>
        <taxon>Chaetothyriales</taxon>
        <taxon>Herpotrichiellaceae</taxon>
        <taxon>Cladophialophora</taxon>
    </lineage>
</organism>
<evidence type="ECO:0000313" key="3">
    <source>
        <dbReference type="Proteomes" id="UP001172673"/>
    </source>
</evidence>
<sequence>MPTRYIGPTNRIDINDVNFHRMAHTHLGYTAFLPGDEFVHIPTGRTMTLNYHTATVNTHIMGVQSLQIRPVRQNPGDRLQFVVPQLNGPPLAQFAGGTISMGELIQAPGASGWDDWEVRREINYRVETIGTMNDLRGQWNALQPPAAAANAQQHVPLVPGTMAYRTLRLLNPALVPHTAIEAGQFTGFLGHLASNYPPFFDHDGTQGQQQQGPPAPQLPTQQSFQSAPPLGQLVQQTQPTQTLNFVPPQTLASYAPGTNPNQLQPTYGQPAPLNPVAGIAYQHPAPQSGPQQHQQGPMPANMHVQPPSTPAQQHHLVQQAQQQAPQQAPQQSQQLGSLSTQQTDHNDDGDNTNAGNGQGGGNRQ</sequence>